<evidence type="ECO:0000313" key="3">
    <source>
        <dbReference type="Proteomes" id="UP001153076"/>
    </source>
</evidence>
<dbReference type="Proteomes" id="UP001153076">
    <property type="component" value="Unassembled WGS sequence"/>
</dbReference>
<comment type="caution">
    <text evidence="2">The sequence shown here is derived from an EMBL/GenBank/DDBJ whole genome shotgun (WGS) entry which is preliminary data.</text>
</comment>
<feature type="region of interest" description="Disordered" evidence="1">
    <location>
        <begin position="30"/>
        <end position="51"/>
    </location>
</feature>
<keyword evidence="3" id="KW-1185">Reference proteome</keyword>
<accession>A0A9Q1GUK1</accession>
<proteinExistence type="predicted"/>
<dbReference type="EMBL" id="JAKOGI010001300">
    <property type="protein sequence ID" value="KAJ8426388.1"/>
    <property type="molecule type" value="Genomic_DNA"/>
</dbReference>
<evidence type="ECO:0008006" key="4">
    <source>
        <dbReference type="Google" id="ProtNLM"/>
    </source>
</evidence>
<evidence type="ECO:0000313" key="2">
    <source>
        <dbReference type="EMBL" id="KAJ8426388.1"/>
    </source>
</evidence>
<gene>
    <name evidence="2" type="ORF">Cgig2_000583</name>
</gene>
<evidence type="ECO:0000256" key="1">
    <source>
        <dbReference type="SAM" id="MobiDB-lite"/>
    </source>
</evidence>
<dbReference type="OrthoDB" id="723791at2759"/>
<dbReference type="AlphaFoldDB" id="A0A9Q1GUK1"/>
<reference evidence="2" key="1">
    <citation type="submission" date="2022-04" db="EMBL/GenBank/DDBJ databases">
        <title>Carnegiea gigantea Genome sequencing and assembly v2.</title>
        <authorList>
            <person name="Copetti D."/>
            <person name="Sanderson M.J."/>
            <person name="Burquez A."/>
            <person name="Wojciechowski M.F."/>
        </authorList>
    </citation>
    <scope>NUCLEOTIDE SEQUENCE</scope>
    <source>
        <strain evidence="2">SGP5-SGP5p</strain>
        <tissue evidence="2">Aerial part</tissue>
    </source>
</reference>
<protein>
    <recommendedName>
        <fullName evidence="4">Aminotransferase-like plant mobile domain-containing protein</fullName>
    </recommendedName>
</protein>
<sequence length="343" mass="39245">MGKCGVLRVVEMMMLYSYTIQLHQVEKREAGGDPMVHPPKAIRGGSKGKGKRKATMCRTQCQHEGPCAGESDVILHSQYALRKLVMVNTGMSNKQREAMMGTIWRPLLQYPEIGMERHLTLALIKYWIPRWKAFRIGGRRVPFSVFDVALFMGLPAMGRRVELEGEELSTEVSVLVRGCVADWEQEEMASRVPGRSGKKRRSFRNYVAAMAKLCEENNEDEQVGLWLRLYVFMVLRGVLFPRTPYGAAWSMLHYVEDVDGMAGYAWAEAVWWVLVETMEDTQRKLADGPLLEVIPMLYPREHEMQHSVVRQFMATDAYGYYVDDGEGWLSVDERLRSASEAYT</sequence>
<name>A0A9Q1GUK1_9CARY</name>
<organism evidence="2 3">
    <name type="scientific">Carnegiea gigantea</name>
    <dbReference type="NCBI Taxonomy" id="171969"/>
    <lineage>
        <taxon>Eukaryota</taxon>
        <taxon>Viridiplantae</taxon>
        <taxon>Streptophyta</taxon>
        <taxon>Embryophyta</taxon>
        <taxon>Tracheophyta</taxon>
        <taxon>Spermatophyta</taxon>
        <taxon>Magnoliopsida</taxon>
        <taxon>eudicotyledons</taxon>
        <taxon>Gunneridae</taxon>
        <taxon>Pentapetalae</taxon>
        <taxon>Caryophyllales</taxon>
        <taxon>Cactineae</taxon>
        <taxon>Cactaceae</taxon>
        <taxon>Cactoideae</taxon>
        <taxon>Echinocereeae</taxon>
        <taxon>Carnegiea</taxon>
    </lineage>
</organism>